<reference evidence="3" key="1">
    <citation type="submission" date="2021-06" db="EMBL/GenBank/DDBJ databases">
        <authorList>
            <person name="Kallberg Y."/>
            <person name="Tangrot J."/>
            <person name="Rosling A."/>
        </authorList>
    </citation>
    <scope>NUCLEOTIDE SEQUENCE</scope>
    <source>
        <strain evidence="3">IA702</strain>
    </source>
</reference>
<evidence type="ECO:0000313" key="3">
    <source>
        <dbReference type="EMBL" id="CAG8507637.1"/>
    </source>
</evidence>
<dbReference type="GO" id="GO:1990071">
    <property type="term" value="C:TRAPPII protein complex"/>
    <property type="evidence" value="ECO:0007669"/>
    <property type="project" value="InterPro"/>
</dbReference>
<evidence type="ECO:0000313" key="4">
    <source>
        <dbReference type="Proteomes" id="UP000789572"/>
    </source>
</evidence>
<dbReference type="AlphaFoldDB" id="A0A9N9F3Q0"/>
<dbReference type="EMBL" id="CAJVPJ010000294">
    <property type="protein sequence ID" value="CAG8507637.1"/>
    <property type="molecule type" value="Genomic_DNA"/>
</dbReference>
<feature type="region of interest" description="Disordered" evidence="1">
    <location>
        <begin position="377"/>
        <end position="397"/>
    </location>
</feature>
<feature type="region of interest" description="Disordered" evidence="1">
    <location>
        <begin position="458"/>
        <end position="481"/>
    </location>
</feature>
<protein>
    <submittedName>
        <fullName evidence="3">3151_t:CDS:1</fullName>
    </submittedName>
</protein>
<accession>A0A9N9F3Q0</accession>
<feature type="domain" description="Trafficking protein particle complex II-specific subunit 65 IgD3" evidence="2">
    <location>
        <begin position="533"/>
        <end position="684"/>
    </location>
</feature>
<gene>
    <name evidence="3" type="ORF">POCULU_LOCUS2902</name>
</gene>
<dbReference type="PANTHER" id="PTHR28159">
    <property type="entry name" value="TRAFFICKING PROTEIN PARTICLE COMPLEX II-SPECIFIC SUBUNIT 65"/>
    <property type="match status" value="1"/>
</dbReference>
<dbReference type="GO" id="GO:0006891">
    <property type="term" value="P:intra-Golgi vesicle-mediated transport"/>
    <property type="evidence" value="ECO:0007669"/>
    <property type="project" value="InterPro"/>
</dbReference>
<sequence>MKSPETLFTETTLDIIIPNGVVQFTEEESEKILTAKPRTLAFYDEHIDFYLILRLPSDSGIDDVSAAKAFFHQLEIVVEAGLVDSTVVTQPQPQPAPLPVYRLPPGRSRSNSAATSPSRPSSPLPGTAEKKPPKVDGTVIFQSVYNPKAKDKDMIVFIRNDAWCCIVPLSVPVAYVKTRAQTPALALATIVSQRVLSEKPIDPDCKGEYDDDNFNMINLLDGLSDDPSLSEASKYLPLPASRIYGTAESRRQSIYPNTPGPMTPQPLRRSFRKILPVKSALNVRMRTTSVSPLDNVLMMSVELENNTDAGTAFHVQEVRIDLSSAVVTQFDWGGKKEIFPLTLHPVDQVTFLYSIAILEESAKTYPQYYPASNLNYSSSRRSSVASTPPPVPNAEDKQRHVSIVVRGSPIVDGQSIKNIESRWNCMLDLSNLRRQEDSLPPNLPGIVGPRLSMSLTNQKPSGYQTPSISRPGTGSVTPTPTKSSYGIGEYATAYGRSKRGLAGLPMMLDNDIANYGSNGVLDGGRTPAKRHVEHDVDGVIVSFSVDSKVIIGKVFTITVFIVNRSKHVRRFTVVVPNRRRPSESAKNLPPIPVGAKSTTQNNQLEPYMEETELLRRHTDFGTNETGIICLENNVRVGPLSSSTCETTKLHFIAIRESLHVVDLIQLVDNDTGFITNLRSVLEVYVGRE</sequence>
<dbReference type="GO" id="GO:0005802">
    <property type="term" value="C:trans-Golgi network"/>
    <property type="evidence" value="ECO:0007669"/>
    <property type="project" value="TreeGrafter"/>
</dbReference>
<dbReference type="InterPro" id="IPR055420">
    <property type="entry name" value="IgD3_Trs65"/>
</dbReference>
<organism evidence="3 4">
    <name type="scientific">Paraglomus occultum</name>
    <dbReference type="NCBI Taxonomy" id="144539"/>
    <lineage>
        <taxon>Eukaryota</taxon>
        <taxon>Fungi</taxon>
        <taxon>Fungi incertae sedis</taxon>
        <taxon>Mucoromycota</taxon>
        <taxon>Glomeromycotina</taxon>
        <taxon>Glomeromycetes</taxon>
        <taxon>Paraglomerales</taxon>
        <taxon>Paraglomeraceae</taxon>
        <taxon>Paraglomus</taxon>
    </lineage>
</organism>
<dbReference type="PANTHER" id="PTHR28159:SF1">
    <property type="entry name" value="TRAFFICKING PROTEIN PARTICLE COMPLEX II-SPECIFIC SUBUNIT 65"/>
    <property type="match status" value="1"/>
</dbReference>
<evidence type="ECO:0000256" key="1">
    <source>
        <dbReference type="SAM" id="MobiDB-lite"/>
    </source>
</evidence>
<dbReference type="Pfam" id="PF12735">
    <property type="entry name" value="IgD3_Trs65"/>
    <property type="match status" value="1"/>
</dbReference>
<dbReference type="Proteomes" id="UP000789572">
    <property type="component" value="Unassembled WGS sequence"/>
</dbReference>
<comment type="caution">
    <text evidence="3">The sequence shown here is derived from an EMBL/GenBank/DDBJ whole genome shotgun (WGS) entry which is preliminary data.</text>
</comment>
<feature type="compositionally biased region" description="Low complexity" evidence="1">
    <location>
        <begin position="377"/>
        <end position="386"/>
    </location>
</feature>
<feature type="compositionally biased region" description="Low complexity" evidence="1">
    <location>
        <begin position="107"/>
        <end position="121"/>
    </location>
</feature>
<dbReference type="InterPro" id="IPR024662">
    <property type="entry name" value="Trs65"/>
</dbReference>
<evidence type="ECO:0000259" key="2">
    <source>
        <dbReference type="Pfam" id="PF12735"/>
    </source>
</evidence>
<proteinExistence type="predicted"/>
<name>A0A9N9F3Q0_9GLOM</name>
<feature type="region of interest" description="Disordered" evidence="1">
    <location>
        <begin position="89"/>
        <end position="134"/>
    </location>
</feature>
<dbReference type="OrthoDB" id="538223at2759"/>
<keyword evidence="4" id="KW-1185">Reference proteome</keyword>